<dbReference type="OrthoDB" id="10060792at2759"/>
<evidence type="ECO:0000256" key="5">
    <source>
        <dbReference type="SAM" id="MobiDB-lite"/>
    </source>
</evidence>
<dbReference type="PRINTS" id="PR00299">
    <property type="entry name" value="ACRYSTALLIN"/>
</dbReference>
<dbReference type="Pfam" id="PF00011">
    <property type="entry name" value="HSP20"/>
    <property type="match status" value="1"/>
</dbReference>
<dbReference type="GO" id="GO:0051082">
    <property type="term" value="F:unfolded protein binding"/>
    <property type="evidence" value="ECO:0007669"/>
    <property type="project" value="TreeGrafter"/>
</dbReference>
<dbReference type="EMBL" id="BDGG01000017">
    <property type="protein sequence ID" value="GAV08174.1"/>
    <property type="molecule type" value="Genomic_DNA"/>
</dbReference>
<dbReference type="GO" id="GO:0005634">
    <property type="term" value="C:nucleus"/>
    <property type="evidence" value="ECO:0007669"/>
    <property type="project" value="TreeGrafter"/>
</dbReference>
<evidence type="ECO:0000313" key="8">
    <source>
        <dbReference type="Proteomes" id="UP000186922"/>
    </source>
</evidence>
<accession>A0A1D1W9I0</accession>
<organism evidence="7 8">
    <name type="scientific">Ramazzottius varieornatus</name>
    <name type="common">Water bear</name>
    <name type="synonym">Tardigrade</name>
    <dbReference type="NCBI Taxonomy" id="947166"/>
    <lineage>
        <taxon>Eukaryota</taxon>
        <taxon>Metazoa</taxon>
        <taxon>Ecdysozoa</taxon>
        <taxon>Tardigrada</taxon>
        <taxon>Eutardigrada</taxon>
        <taxon>Parachela</taxon>
        <taxon>Hypsibioidea</taxon>
        <taxon>Ramazzottiidae</taxon>
        <taxon>Ramazzottius</taxon>
    </lineage>
</organism>
<dbReference type="InterPro" id="IPR001436">
    <property type="entry name" value="Alpha-crystallin/sHSP_animal"/>
</dbReference>
<sequence length="227" mass="26139">MEQTRMSYETRNHSSSSMLHDSEVRVPVLQRETSVVEKEFGSIRERFDDEMRKMEEEMNRLRGEILEGNKRLESSFKESRSTTTRTTSSRSNFGDSSVAGSMEPGGEYRTELKQWMDNLDSPLISNHQDISGHDGKCLRLRFDVSEYRPEEISVKTVDQKLKVHAKHEEKGEGRSVYREYNREFLLPQGTDPELIKSTLSKDGILTVEAPLPALPLTSEHRIPITNF</sequence>
<name>A0A1D1W9I0_RAMVA</name>
<evidence type="ECO:0000256" key="4">
    <source>
        <dbReference type="SAM" id="Coils"/>
    </source>
</evidence>
<dbReference type="InterPro" id="IPR008978">
    <property type="entry name" value="HSP20-like_chaperone"/>
</dbReference>
<dbReference type="PANTHER" id="PTHR45640">
    <property type="entry name" value="HEAT SHOCK PROTEIN HSP-12.2-RELATED"/>
    <property type="match status" value="1"/>
</dbReference>
<protein>
    <submittedName>
        <fullName evidence="7">HSP20-5</fullName>
    </submittedName>
</protein>
<keyword evidence="4" id="KW-0175">Coiled coil</keyword>
<evidence type="ECO:0000256" key="3">
    <source>
        <dbReference type="RuleBase" id="RU003616"/>
    </source>
</evidence>
<evidence type="ECO:0000256" key="1">
    <source>
        <dbReference type="PIRSR" id="PIRSR036514-1"/>
    </source>
</evidence>
<gene>
    <name evidence="7" type="primary">RvY_17905-1</name>
    <name evidence="7" type="synonym">RvY_17905.1</name>
    <name evidence="7" type="ORF">RvY_17905</name>
</gene>
<dbReference type="GO" id="GO:0009408">
    <property type="term" value="P:response to heat"/>
    <property type="evidence" value="ECO:0007669"/>
    <property type="project" value="TreeGrafter"/>
</dbReference>
<feature type="binding site" evidence="1">
    <location>
        <position position="167"/>
    </location>
    <ligand>
        <name>Zn(2+)</name>
        <dbReference type="ChEBI" id="CHEBI:29105"/>
        <label>1</label>
    </ligand>
</feature>
<feature type="compositionally biased region" description="Low complexity" evidence="5">
    <location>
        <begin position="81"/>
        <end position="91"/>
    </location>
</feature>
<proteinExistence type="inferred from homology"/>
<feature type="region of interest" description="Disordered" evidence="5">
    <location>
        <begin position="1"/>
        <end position="21"/>
    </location>
</feature>
<dbReference type="PANTHER" id="PTHR45640:SF26">
    <property type="entry name" value="RE23625P"/>
    <property type="match status" value="1"/>
</dbReference>
<evidence type="ECO:0000256" key="2">
    <source>
        <dbReference type="PROSITE-ProRule" id="PRU00285"/>
    </source>
</evidence>
<comment type="similarity">
    <text evidence="2 3">Belongs to the small heat shock protein (HSP20) family.</text>
</comment>
<dbReference type="InterPro" id="IPR002068">
    <property type="entry name" value="A-crystallin/Hsp20_dom"/>
</dbReference>
<evidence type="ECO:0000313" key="7">
    <source>
        <dbReference type="EMBL" id="GAV08174.1"/>
    </source>
</evidence>
<keyword evidence="8" id="KW-1185">Reference proteome</keyword>
<feature type="domain" description="SHSP" evidence="6">
    <location>
        <begin position="118"/>
        <end position="227"/>
    </location>
</feature>
<keyword evidence="1" id="KW-0862">Zinc</keyword>
<evidence type="ECO:0000259" key="6">
    <source>
        <dbReference type="PROSITE" id="PS01031"/>
    </source>
</evidence>
<feature type="binding site" evidence="1">
    <location>
        <position position="169"/>
    </location>
    <ligand>
        <name>Zn(2+)</name>
        <dbReference type="ChEBI" id="CHEBI:29105"/>
        <label>1</label>
    </ligand>
</feature>
<dbReference type="AlphaFoldDB" id="A0A1D1W9I0"/>
<dbReference type="Proteomes" id="UP000186922">
    <property type="component" value="Unassembled WGS sequence"/>
</dbReference>
<feature type="compositionally biased region" description="Polar residues" evidence="5">
    <location>
        <begin position="1"/>
        <end position="19"/>
    </location>
</feature>
<dbReference type="PROSITE" id="PS01031">
    <property type="entry name" value="SHSP"/>
    <property type="match status" value="1"/>
</dbReference>
<dbReference type="SUPFAM" id="SSF49764">
    <property type="entry name" value="HSP20-like chaperones"/>
    <property type="match status" value="1"/>
</dbReference>
<dbReference type="GO" id="GO:0046872">
    <property type="term" value="F:metal ion binding"/>
    <property type="evidence" value="ECO:0007669"/>
    <property type="project" value="UniProtKB-KW"/>
</dbReference>
<feature type="coiled-coil region" evidence="4">
    <location>
        <begin position="44"/>
        <end position="71"/>
    </location>
</feature>
<reference evidence="7 8" key="1">
    <citation type="journal article" date="2016" name="Nat. Commun.">
        <title>Extremotolerant tardigrade genome and improved radiotolerance of human cultured cells by tardigrade-unique protein.</title>
        <authorList>
            <person name="Hashimoto T."/>
            <person name="Horikawa D.D."/>
            <person name="Saito Y."/>
            <person name="Kuwahara H."/>
            <person name="Kozuka-Hata H."/>
            <person name="Shin-I T."/>
            <person name="Minakuchi Y."/>
            <person name="Ohishi K."/>
            <person name="Motoyama A."/>
            <person name="Aizu T."/>
            <person name="Enomoto A."/>
            <person name="Kondo K."/>
            <person name="Tanaka S."/>
            <person name="Hara Y."/>
            <person name="Koshikawa S."/>
            <person name="Sagara H."/>
            <person name="Miura T."/>
            <person name="Yokobori S."/>
            <person name="Miyagawa K."/>
            <person name="Suzuki Y."/>
            <person name="Kubo T."/>
            <person name="Oyama M."/>
            <person name="Kohara Y."/>
            <person name="Fujiyama A."/>
            <person name="Arakawa K."/>
            <person name="Katayama T."/>
            <person name="Toyoda A."/>
            <person name="Kunieda T."/>
        </authorList>
    </citation>
    <scope>NUCLEOTIDE SEQUENCE [LARGE SCALE GENOMIC DNA]</scope>
    <source>
        <strain evidence="7 8">YOKOZUNA-1</strain>
    </source>
</reference>
<dbReference type="CDD" id="cd06526">
    <property type="entry name" value="metazoan_ACD"/>
    <property type="match status" value="1"/>
</dbReference>
<keyword evidence="1" id="KW-0479">Metal-binding</keyword>
<dbReference type="SMR" id="A0A1D1W9I0"/>
<feature type="region of interest" description="Disordered" evidence="5">
    <location>
        <begin position="72"/>
        <end position="105"/>
    </location>
</feature>
<dbReference type="GO" id="GO:0005737">
    <property type="term" value="C:cytoplasm"/>
    <property type="evidence" value="ECO:0007669"/>
    <property type="project" value="TreeGrafter"/>
</dbReference>
<comment type="caution">
    <text evidence="7">The sequence shown here is derived from an EMBL/GenBank/DDBJ whole genome shotgun (WGS) entry which is preliminary data.</text>
</comment>
<dbReference type="Gene3D" id="2.60.40.790">
    <property type="match status" value="1"/>
</dbReference>
<dbReference type="GO" id="GO:0042026">
    <property type="term" value="P:protein refolding"/>
    <property type="evidence" value="ECO:0007669"/>
    <property type="project" value="TreeGrafter"/>
</dbReference>
<dbReference type="STRING" id="947166.A0A1D1W9I0"/>